<dbReference type="Proteomes" id="UP001164250">
    <property type="component" value="Chromosome 3"/>
</dbReference>
<keyword evidence="2" id="KW-1185">Reference proteome</keyword>
<dbReference type="EMBL" id="CM047899">
    <property type="protein sequence ID" value="KAJ0102088.1"/>
    <property type="molecule type" value="Genomic_DNA"/>
</dbReference>
<comment type="caution">
    <text evidence="1">The sequence shown here is derived from an EMBL/GenBank/DDBJ whole genome shotgun (WGS) entry which is preliminary data.</text>
</comment>
<organism evidence="1 2">
    <name type="scientific">Pistacia atlantica</name>
    <dbReference type="NCBI Taxonomy" id="434234"/>
    <lineage>
        <taxon>Eukaryota</taxon>
        <taxon>Viridiplantae</taxon>
        <taxon>Streptophyta</taxon>
        <taxon>Embryophyta</taxon>
        <taxon>Tracheophyta</taxon>
        <taxon>Spermatophyta</taxon>
        <taxon>Magnoliopsida</taxon>
        <taxon>eudicotyledons</taxon>
        <taxon>Gunneridae</taxon>
        <taxon>Pentapetalae</taxon>
        <taxon>rosids</taxon>
        <taxon>malvids</taxon>
        <taxon>Sapindales</taxon>
        <taxon>Anacardiaceae</taxon>
        <taxon>Pistacia</taxon>
    </lineage>
</organism>
<proteinExistence type="predicted"/>
<accession>A0ACC1BSZ4</accession>
<protein>
    <submittedName>
        <fullName evidence="1">Uncharacterized protein</fullName>
    </submittedName>
</protein>
<sequence length="119" mass="14051">MFMCNLNEEFHLHIRDIMGFSIGQLPVKYLGVPLIFSRLRYIDCMPLIEKLEKRLKSWKYKYLSYAGRLQLVIYVLSSMQVYWASMFIIPSAMTKTIEKLMRAFLWSGNELMDGKVKLA</sequence>
<evidence type="ECO:0000313" key="2">
    <source>
        <dbReference type="Proteomes" id="UP001164250"/>
    </source>
</evidence>
<name>A0ACC1BSZ4_9ROSI</name>
<reference evidence="2" key="1">
    <citation type="journal article" date="2023" name="G3 (Bethesda)">
        <title>Genome assembly and association tests identify interacting loci associated with vigor, precocity, and sex in interspecific pistachio rootstocks.</title>
        <authorList>
            <person name="Palmer W."/>
            <person name="Jacygrad E."/>
            <person name="Sagayaradj S."/>
            <person name="Cavanaugh K."/>
            <person name="Han R."/>
            <person name="Bertier L."/>
            <person name="Beede B."/>
            <person name="Kafkas S."/>
            <person name="Golino D."/>
            <person name="Preece J."/>
            <person name="Michelmore R."/>
        </authorList>
    </citation>
    <scope>NUCLEOTIDE SEQUENCE [LARGE SCALE GENOMIC DNA]</scope>
</reference>
<gene>
    <name evidence="1" type="ORF">Patl1_05611</name>
</gene>
<evidence type="ECO:0000313" key="1">
    <source>
        <dbReference type="EMBL" id="KAJ0102088.1"/>
    </source>
</evidence>